<dbReference type="InterPro" id="IPR017939">
    <property type="entry name" value="G-Glutamylcylcotransferase"/>
</dbReference>
<dbReference type="PANTHER" id="PTHR12935:SF0">
    <property type="entry name" value="GAMMA-GLUTAMYLCYCLOTRANSFERASE"/>
    <property type="match status" value="1"/>
</dbReference>
<gene>
    <name evidence="3" type="ORF">NBRC116591_11450</name>
</gene>
<keyword evidence="4" id="KW-1185">Reference proteome</keyword>
<keyword evidence="1" id="KW-0456">Lyase</keyword>
<dbReference type="Proteomes" id="UP001465153">
    <property type="component" value="Unassembled WGS sequence"/>
</dbReference>
<dbReference type="InterPro" id="IPR013024">
    <property type="entry name" value="GGCT-like"/>
</dbReference>
<evidence type="ECO:0000313" key="3">
    <source>
        <dbReference type="EMBL" id="GAA6167335.1"/>
    </source>
</evidence>
<proteinExistence type="predicted"/>
<dbReference type="Gene3D" id="3.10.490.10">
    <property type="entry name" value="Gamma-glutamyl cyclotransferase-like"/>
    <property type="match status" value="1"/>
</dbReference>
<dbReference type="Pfam" id="PF06094">
    <property type="entry name" value="GGACT"/>
    <property type="match status" value="1"/>
</dbReference>
<comment type="caution">
    <text evidence="3">The sequence shown here is derived from an EMBL/GenBank/DDBJ whole genome shotgun (WGS) entry which is preliminary data.</text>
</comment>
<organism evidence="3 4">
    <name type="scientific">Sessilibacter corallicola</name>
    <dbReference type="NCBI Taxonomy" id="2904075"/>
    <lineage>
        <taxon>Bacteria</taxon>
        <taxon>Pseudomonadati</taxon>
        <taxon>Pseudomonadota</taxon>
        <taxon>Gammaproteobacteria</taxon>
        <taxon>Cellvibrionales</taxon>
        <taxon>Cellvibrionaceae</taxon>
        <taxon>Sessilibacter</taxon>
    </lineage>
</organism>
<accession>A0ABQ0A6R2</accession>
<reference evidence="3 4" key="1">
    <citation type="submission" date="2024-04" db="EMBL/GenBank/DDBJ databases">
        <title>Draft genome sequence of Sessilibacter corallicola NBRC 116591.</title>
        <authorList>
            <person name="Miyakawa T."/>
            <person name="Kusuya Y."/>
            <person name="Miura T."/>
        </authorList>
    </citation>
    <scope>NUCLEOTIDE SEQUENCE [LARGE SCALE GENOMIC DNA]</scope>
    <source>
        <strain evidence="3 4">KU-00831-HH</strain>
    </source>
</reference>
<dbReference type="SUPFAM" id="SSF110857">
    <property type="entry name" value="Gamma-glutamyl cyclotransferase-like"/>
    <property type="match status" value="1"/>
</dbReference>
<dbReference type="PANTHER" id="PTHR12935">
    <property type="entry name" value="GAMMA-GLUTAMYLCYCLOTRANSFERASE"/>
    <property type="match status" value="1"/>
</dbReference>
<evidence type="ECO:0000313" key="4">
    <source>
        <dbReference type="Proteomes" id="UP001465153"/>
    </source>
</evidence>
<evidence type="ECO:0000259" key="2">
    <source>
        <dbReference type="Pfam" id="PF06094"/>
    </source>
</evidence>
<dbReference type="RefSeq" id="WP_233088633.1">
    <property type="nucleotide sequence ID" value="NZ_BAABWN010000003.1"/>
</dbReference>
<protein>
    <submittedName>
        <fullName evidence="3">Gamma-glutamylcyclotransferase</fullName>
    </submittedName>
</protein>
<dbReference type="CDD" id="cd06661">
    <property type="entry name" value="GGCT_like"/>
    <property type="match status" value="1"/>
</dbReference>
<name>A0ABQ0A6R2_9GAMM</name>
<dbReference type="InterPro" id="IPR036568">
    <property type="entry name" value="GGCT-like_sf"/>
</dbReference>
<dbReference type="InterPro" id="IPR009288">
    <property type="entry name" value="AIG2-like_dom"/>
</dbReference>
<feature type="domain" description="Gamma-glutamylcyclotransferase AIG2-like" evidence="2">
    <location>
        <begin position="5"/>
        <end position="119"/>
    </location>
</feature>
<dbReference type="EMBL" id="BAABWN010000003">
    <property type="protein sequence ID" value="GAA6167335.1"/>
    <property type="molecule type" value="Genomic_DNA"/>
</dbReference>
<sequence length="147" mass="17034">MSEYYFAYGSNMNPDRMRDRELQVVDKCSGLIRDLTLKFNKKDGPTFGHASVHFSRQSVVEGVLYKLKSQEEIKKLDVYETTPILYSRDLFPVETSQGVIYAWTYIANDAALGKNLLPEAWYLNHLLAGKPWLSDEYFQYLSTFKQA</sequence>
<evidence type="ECO:0000256" key="1">
    <source>
        <dbReference type="ARBA" id="ARBA00023239"/>
    </source>
</evidence>